<reference evidence="3 4" key="1">
    <citation type="submission" date="2016-10" db="EMBL/GenBank/DDBJ databases">
        <authorList>
            <person name="Varghese N."/>
            <person name="Submissions S."/>
        </authorList>
    </citation>
    <scope>NUCLEOTIDE SEQUENCE [LARGE SCALE GENOMIC DNA]</scope>
    <source>
        <strain evidence="3 4">DSM 20748</strain>
    </source>
</reference>
<dbReference type="EMBL" id="FNOS01000004">
    <property type="protein sequence ID" value="SDX99989.1"/>
    <property type="molecule type" value="Genomic_DNA"/>
</dbReference>
<dbReference type="SUPFAM" id="SSF52091">
    <property type="entry name" value="SpoIIaa-like"/>
    <property type="match status" value="1"/>
</dbReference>
<dbReference type="RefSeq" id="WP_076570946.1">
    <property type="nucleotide sequence ID" value="NZ_FNOS01000004.1"/>
</dbReference>
<evidence type="ECO:0000313" key="4">
    <source>
        <dbReference type="Proteomes" id="UP000198647"/>
    </source>
</evidence>
<dbReference type="Proteomes" id="UP000198647">
    <property type="component" value="Unassembled WGS sequence"/>
</dbReference>
<evidence type="ECO:0000256" key="1">
    <source>
        <dbReference type="SAM" id="Coils"/>
    </source>
</evidence>
<dbReference type="PROSITE" id="PS50801">
    <property type="entry name" value="STAS"/>
    <property type="match status" value="1"/>
</dbReference>
<organism evidence="3 4">
    <name type="scientific">Salimicrobium album</name>
    <dbReference type="NCBI Taxonomy" id="50717"/>
    <lineage>
        <taxon>Bacteria</taxon>
        <taxon>Bacillati</taxon>
        <taxon>Bacillota</taxon>
        <taxon>Bacilli</taxon>
        <taxon>Bacillales</taxon>
        <taxon>Bacillaceae</taxon>
        <taxon>Salimicrobium</taxon>
    </lineage>
</organism>
<feature type="domain" description="STAS" evidence="2">
    <location>
        <begin position="139"/>
        <end position="229"/>
    </location>
</feature>
<dbReference type="CDD" id="cd07041">
    <property type="entry name" value="STAS_RsbR_RsbS_like"/>
    <property type="match status" value="1"/>
</dbReference>
<keyword evidence="1" id="KW-0175">Coiled coil</keyword>
<keyword evidence="4" id="KW-1185">Reference proteome</keyword>
<protein>
    <submittedName>
        <fullName evidence="3">RsbT co-antagonist protein RsbR</fullName>
    </submittedName>
</protein>
<dbReference type="Pfam" id="PF01740">
    <property type="entry name" value="STAS"/>
    <property type="match status" value="1"/>
</dbReference>
<accession>A0A1H3GCC8</accession>
<dbReference type="Gene3D" id="3.30.750.24">
    <property type="entry name" value="STAS domain"/>
    <property type="match status" value="1"/>
</dbReference>
<sequence length="263" mass="30195">MKRVEATFPLPYYEIDAAWNIIAYSQEAEGLFGLPDNLTKIVDEGTYDKAREWVNFHRRKTVIEMNVIKENSDVILADVYITWTDEEKAELLLIPKDSQVDKVAASLKTLQSELLKTKTELIEEKERAEQVIEQNNKLSAPFISLNKETALVPLFGDLSYDKIMSVEHNLLEAVRESEAEELLFDFTAVGNIEREGFNYLASVLKALSHMGVELFVIGLKPGHVPNIFKWSLPEGVRFRQSLEQVISYKRSRREAEKDKQKET</sequence>
<dbReference type="InterPro" id="IPR002645">
    <property type="entry name" value="STAS_dom"/>
</dbReference>
<comment type="caution">
    <text evidence="3">The sequence shown here is derived from an EMBL/GenBank/DDBJ whole genome shotgun (WGS) entry which is preliminary data.</text>
</comment>
<evidence type="ECO:0000259" key="2">
    <source>
        <dbReference type="PROSITE" id="PS50801"/>
    </source>
</evidence>
<name>A0A1H3GCC8_9BACI</name>
<dbReference type="InterPro" id="IPR051932">
    <property type="entry name" value="Bact_StressResp_Reg"/>
</dbReference>
<feature type="coiled-coil region" evidence="1">
    <location>
        <begin position="107"/>
        <end position="138"/>
    </location>
</feature>
<dbReference type="PANTHER" id="PTHR33745">
    <property type="entry name" value="RSBT ANTAGONIST PROTEIN RSBS-RELATED"/>
    <property type="match status" value="1"/>
</dbReference>
<evidence type="ECO:0000313" key="3">
    <source>
        <dbReference type="EMBL" id="SDX99989.1"/>
    </source>
</evidence>
<proteinExistence type="predicted"/>
<dbReference type="InterPro" id="IPR036513">
    <property type="entry name" value="STAS_dom_sf"/>
</dbReference>
<gene>
    <name evidence="3" type="ORF">SAMN04488081_1856</name>
</gene>